<dbReference type="EC" id="3.5.4.31" evidence="5"/>
<dbReference type="InterPro" id="IPR006680">
    <property type="entry name" value="Amidohydro-rel"/>
</dbReference>
<dbReference type="FunFam" id="3.20.20.140:FF:000014">
    <property type="entry name" value="5-methylthioadenosine/S-adenosylhomocysteine deaminase"/>
    <property type="match status" value="1"/>
</dbReference>
<evidence type="ECO:0000256" key="1">
    <source>
        <dbReference type="ARBA" id="ARBA00022723"/>
    </source>
</evidence>
<dbReference type="InterPro" id="IPR011059">
    <property type="entry name" value="Metal-dep_hydrolase_composite"/>
</dbReference>
<dbReference type="GO" id="GO:0046872">
    <property type="term" value="F:metal ion binding"/>
    <property type="evidence" value="ECO:0007669"/>
    <property type="project" value="UniProtKB-KW"/>
</dbReference>
<dbReference type="PANTHER" id="PTHR43794">
    <property type="entry name" value="AMINOHYDROLASE SSNA-RELATED"/>
    <property type="match status" value="1"/>
</dbReference>
<dbReference type="GO" id="GO:0050270">
    <property type="term" value="F:S-adenosylhomocysteine deaminase activity"/>
    <property type="evidence" value="ECO:0007669"/>
    <property type="project" value="UniProtKB-EC"/>
</dbReference>
<dbReference type="EC" id="3.5.4.28" evidence="5"/>
<dbReference type="SUPFAM" id="SSF51338">
    <property type="entry name" value="Composite domain of metallo-dependent hydrolases"/>
    <property type="match status" value="1"/>
</dbReference>
<evidence type="ECO:0000259" key="4">
    <source>
        <dbReference type="Pfam" id="PF01979"/>
    </source>
</evidence>
<reference evidence="5" key="1">
    <citation type="submission" date="2016-04" db="EMBL/GenBank/DDBJ databases">
        <authorList>
            <person name="Evans L.H."/>
            <person name="Alamgir A."/>
            <person name="Owens N."/>
            <person name="Weber N.D."/>
            <person name="Virtaneva K."/>
            <person name="Barbian K."/>
            <person name="Babar A."/>
            <person name="Rosenke K."/>
        </authorList>
    </citation>
    <scope>NUCLEOTIDE SEQUENCE</scope>
    <source>
        <strain evidence="5">86</strain>
    </source>
</reference>
<dbReference type="AlphaFoldDB" id="A0A212IXP9"/>
<dbReference type="CDD" id="cd01298">
    <property type="entry name" value="ATZ_TRZ_like"/>
    <property type="match status" value="1"/>
</dbReference>
<dbReference type="EMBL" id="FLUN01000001">
    <property type="protein sequence ID" value="SBV91950.1"/>
    <property type="molecule type" value="Genomic_DNA"/>
</dbReference>
<accession>A0A212IXP9</accession>
<feature type="domain" description="Amidohydrolase-related" evidence="4">
    <location>
        <begin position="54"/>
        <end position="402"/>
    </location>
</feature>
<dbReference type="Gene3D" id="2.30.40.10">
    <property type="entry name" value="Urease, subunit C, domain 1"/>
    <property type="match status" value="1"/>
</dbReference>
<gene>
    <name evidence="5" type="primary">mtaD</name>
    <name evidence="5" type="ORF">KL86CLO1_10186</name>
</gene>
<dbReference type="PANTHER" id="PTHR43794:SF11">
    <property type="entry name" value="AMIDOHYDROLASE-RELATED DOMAIN-CONTAINING PROTEIN"/>
    <property type="match status" value="1"/>
</dbReference>
<keyword evidence="3" id="KW-0862">Zinc</keyword>
<dbReference type="Pfam" id="PF01979">
    <property type="entry name" value="Amidohydro_1"/>
    <property type="match status" value="1"/>
</dbReference>
<dbReference type="InterPro" id="IPR050287">
    <property type="entry name" value="MTA/SAH_deaminase"/>
</dbReference>
<dbReference type="InterPro" id="IPR032466">
    <property type="entry name" value="Metal_Hydrolase"/>
</dbReference>
<evidence type="ECO:0000313" key="5">
    <source>
        <dbReference type="EMBL" id="SBV91950.1"/>
    </source>
</evidence>
<protein>
    <submittedName>
        <fullName evidence="5">5-methylthioadenosine/S-adenosylhomocysteine deaminase</fullName>
        <ecNumber evidence="5">3.5.4.28</ecNumber>
        <ecNumber evidence="5">3.5.4.31</ecNumber>
    </submittedName>
</protein>
<keyword evidence="1" id="KW-0479">Metal-binding</keyword>
<evidence type="ECO:0000256" key="2">
    <source>
        <dbReference type="ARBA" id="ARBA00022801"/>
    </source>
</evidence>
<sequence>MSTLFINVTAVLMDESGTVLDNAFVAVEGGKIAYVGLDKPQGKFDEVIDGKGNVLMPGLVNTHTHIPMTAMRGYGDGHDLQDWLFNYIFPVEDKWDDRAIRACTDLGLAEMIASGTTAIEDMYMFCDAIAQEVASSGMNANITRGATLGEEAFDPAGHAACIETRELVERWHGYNGGQILVDASLHGEYTSRPELWEYLVGYAKENGLGMHVHVSETKKEHEECVARFGLTPTQVLAKHGVFDVRAIAAHCVWTTPEDWAILAAKGVTAAHNPCSNLKLGSGIAPVIGMRKAGVNVAIGTDGVSSNNSTDMFEDMKIAAMLQNGAERDPLALLPIDALRMATVNGAKALGRNSGRVAVGCDADLILVDFTKPNLIPRHDVISNLVYAAHGCDVVMNMCRGKVIYKNGEFLTLDMERIRREVAEYALPHLFG</sequence>
<proteinExistence type="predicted"/>
<keyword evidence="2 5" id="KW-0378">Hydrolase</keyword>
<name>A0A212IXP9_9FIRM</name>
<dbReference type="SUPFAM" id="SSF51556">
    <property type="entry name" value="Metallo-dependent hydrolases"/>
    <property type="match status" value="1"/>
</dbReference>
<dbReference type="Gene3D" id="3.20.20.140">
    <property type="entry name" value="Metal-dependent hydrolases"/>
    <property type="match status" value="1"/>
</dbReference>
<organism evidence="5">
    <name type="scientific">uncultured Eubacteriales bacterium</name>
    <dbReference type="NCBI Taxonomy" id="172733"/>
    <lineage>
        <taxon>Bacteria</taxon>
        <taxon>Bacillati</taxon>
        <taxon>Bacillota</taxon>
        <taxon>Clostridia</taxon>
        <taxon>Eubacteriales</taxon>
        <taxon>environmental samples</taxon>
    </lineage>
</organism>
<evidence type="ECO:0000256" key="3">
    <source>
        <dbReference type="ARBA" id="ARBA00022833"/>
    </source>
</evidence>
<dbReference type="GO" id="GO:0090614">
    <property type="term" value="F:5'-methylthioadenosine deaminase activity"/>
    <property type="evidence" value="ECO:0007669"/>
    <property type="project" value="UniProtKB-EC"/>
</dbReference>